<organism evidence="4 5">
    <name type="scientific">Sinomonas flava</name>
    <dbReference type="NCBI Taxonomy" id="496857"/>
    <lineage>
        <taxon>Bacteria</taxon>
        <taxon>Bacillati</taxon>
        <taxon>Actinomycetota</taxon>
        <taxon>Actinomycetes</taxon>
        <taxon>Micrococcales</taxon>
        <taxon>Micrococcaceae</taxon>
        <taxon>Sinomonas</taxon>
    </lineage>
</organism>
<dbReference type="InterPro" id="IPR042070">
    <property type="entry name" value="PucR_C-HTH_sf"/>
</dbReference>
<keyword evidence="5" id="KW-1185">Reference proteome</keyword>
<dbReference type="Pfam" id="PF13556">
    <property type="entry name" value="HTH_30"/>
    <property type="match status" value="1"/>
</dbReference>
<proteinExistence type="predicted"/>
<comment type="caution">
    <text evidence="4">The sequence shown here is derived from an EMBL/GenBank/DDBJ whole genome shotgun (WGS) entry which is preliminary data.</text>
</comment>
<dbReference type="InterPro" id="IPR025736">
    <property type="entry name" value="PucR_C-HTH_dom"/>
</dbReference>
<sequence>MDDDEPSTAGGLPSVGLPAVTLPAVTLGDVLAQPDLDLAAVVPGEPSLVVRSAHSSEIDDPGRWLEPESVMLTTGLRLVGVETDGETARRLVEGLKRARVVALFFGVGVNFSHVPAALVAACRAAGLPLYEVGAEVPFYRVENYINASAGAPEAYQLRRAVRLTNELVDSLSSEEPTKALVARLASLARGTAVLYGPTGRTVESTGAGPLQLIWAELQQRRWSGPAFEIGRWTVMGRSVALRGNMYIIAIASRTPGAVVELGSMLLETAQRLLGGINAINRLAVSRQRHEGVQLLTDLQDGIPLGREQRYWERLEPFLFRPFAPVRALVARSVDGRALDGGAIQSLLEGAEKQTLGLLLAESGRSPAAPPGFTALVADGPGLEPWTAAASSRASLGLSEPFTDLSAAPDAFGEAEAAAEIAVERLGVGAQGSPGLGAVVKIDDVDPASWLLARRRSRRDRDKVARYAAPLRRDPELLATIVRYLARGMDVAATAGDLFVHGNTVRYRLRKAEDLLGGSLTDAAVVANLYLSLRGEIEGAKHESAQREDQQREKPVGEPD</sequence>
<feature type="domain" description="Purine catabolism PurC-like" evidence="2">
    <location>
        <begin position="29"/>
        <end position="145"/>
    </location>
</feature>
<dbReference type="EMBL" id="BAAAQW010000009">
    <property type="protein sequence ID" value="GAA2202218.1"/>
    <property type="molecule type" value="Genomic_DNA"/>
</dbReference>
<evidence type="ECO:0000313" key="4">
    <source>
        <dbReference type="EMBL" id="GAA2202218.1"/>
    </source>
</evidence>
<evidence type="ECO:0000256" key="1">
    <source>
        <dbReference type="SAM" id="MobiDB-lite"/>
    </source>
</evidence>
<evidence type="ECO:0000259" key="3">
    <source>
        <dbReference type="Pfam" id="PF13556"/>
    </source>
</evidence>
<dbReference type="InterPro" id="IPR012914">
    <property type="entry name" value="PucR_dom"/>
</dbReference>
<feature type="domain" description="PucR C-terminal helix-turn-helix" evidence="3">
    <location>
        <begin position="476"/>
        <end position="533"/>
    </location>
</feature>
<dbReference type="Pfam" id="PF07905">
    <property type="entry name" value="PucR"/>
    <property type="match status" value="1"/>
</dbReference>
<dbReference type="Proteomes" id="UP001500432">
    <property type="component" value="Unassembled WGS sequence"/>
</dbReference>
<gene>
    <name evidence="4" type="ORF">GCM10009849_29760</name>
</gene>
<dbReference type="PANTHER" id="PTHR33744">
    <property type="entry name" value="CARBOHYDRATE DIACID REGULATOR"/>
    <property type="match status" value="1"/>
</dbReference>
<evidence type="ECO:0000259" key="2">
    <source>
        <dbReference type="Pfam" id="PF07905"/>
    </source>
</evidence>
<name>A0ABN3BZE7_9MICC</name>
<accession>A0ABN3BZE7</accession>
<dbReference type="InterPro" id="IPR051448">
    <property type="entry name" value="CdaR-like_regulators"/>
</dbReference>
<feature type="region of interest" description="Disordered" evidence="1">
    <location>
        <begin position="539"/>
        <end position="559"/>
    </location>
</feature>
<evidence type="ECO:0000313" key="5">
    <source>
        <dbReference type="Proteomes" id="UP001500432"/>
    </source>
</evidence>
<protein>
    <submittedName>
        <fullName evidence="4">PucR family transcriptional regulator</fullName>
    </submittedName>
</protein>
<dbReference type="PANTHER" id="PTHR33744:SF7">
    <property type="entry name" value="PUCR FAMILY TRANSCRIPTIONAL REGULATOR"/>
    <property type="match status" value="1"/>
</dbReference>
<reference evidence="4 5" key="1">
    <citation type="journal article" date="2019" name="Int. J. Syst. Evol. Microbiol.">
        <title>The Global Catalogue of Microorganisms (GCM) 10K type strain sequencing project: providing services to taxonomists for standard genome sequencing and annotation.</title>
        <authorList>
            <consortium name="The Broad Institute Genomics Platform"/>
            <consortium name="The Broad Institute Genome Sequencing Center for Infectious Disease"/>
            <person name="Wu L."/>
            <person name="Ma J."/>
        </authorList>
    </citation>
    <scope>NUCLEOTIDE SEQUENCE [LARGE SCALE GENOMIC DNA]</scope>
    <source>
        <strain evidence="4 5">JCM 16034</strain>
    </source>
</reference>
<dbReference type="Gene3D" id="1.10.10.2840">
    <property type="entry name" value="PucR C-terminal helix-turn-helix domain"/>
    <property type="match status" value="1"/>
</dbReference>